<reference evidence="1 2" key="1">
    <citation type="journal article" date="2020" name="Mol. Plant">
        <title>The Chromosome-Based Rubber Tree Genome Provides New Insights into Spurge Genome Evolution and Rubber Biosynthesis.</title>
        <authorList>
            <person name="Liu J."/>
            <person name="Shi C."/>
            <person name="Shi C.C."/>
            <person name="Li W."/>
            <person name="Zhang Q.J."/>
            <person name="Zhang Y."/>
            <person name="Li K."/>
            <person name="Lu H.F."/>
            <person name="Shi C."/>
            <person name="Zhu S.T."/>
            <person name="Xiao Z.Y."/>
            <person name="Nan H."/>
            <person name="Yue Y."/>
            <person name="Zhu X.G."/>
            <person name="Wu Y."/>
            <person name="Hong X.N."/>
            <person name="Fan G.Y."/>
            <person name="Tong Y."/>
            <person name="Zhang D."/>
            <person name="Mao C.L."/>
            <person name="Liu Y.L."/>
            <person name="Hao S.J."/>
            <person name="Liu W.Q."/>
            <person name="Lv M.Q."/>
            <person name="Zhang H.B."/>
            <person name="Liu Y."/>
            <person name="Hu-Tang G.R."/>
            <person name="Wang J.P."/>
            <person name="Wang J.H."/>
            <person name="Sun Y.H."/>
            <person name="Ni S.B."/>
            <person name="Chen W.B."/>
            <person name="Zhang X.C."/>
            <person name="Jiao Y.N."/>
            <person name="Eichler E.E."/>
            <person name="Li G.H."/>
            <person name="Liu X."/>
            <person name="Gao L.Z."/>
        </authorList>
    </citation>
    <scope>NUCLEOTIDE SEQUENCE [LARGE SCALE GENOMIC DNA]</scope>
    <source>
        <strain evidence="2">cv. GT1</strain>
        <tissue evidence="1">Leaf</tissue>
    </source>
</reference>
<sequence>MQLWKVNFASAKESSARENPFTPKASLMRYWSKQINKKLPISPFILSKASPLNAVNSATFAKLAAQNDLLPTSPPSVPPPTSCASPTCHPILTVRHMSMTKLQLCHLSQPELY</sequence>
<comment type="caution">
    <text evidence="1">The sequence shown here is derived from an EMBL/GenBank/DDBJ whole genome shotgun (WGS) entry which is preliminary data.</text>
</comment>
<protein>
    <submittedName>
        <fullName evidence="1">Uncharacterized protein</fullName>
    </submittedName>
</protein>
<keyword evidence="2" id="KW-1185">Reference proteome</keyword>
<evidence type="ECO:0000313" key="2">
    <source>
        <dbReference type="Proteomes" id="UP000467840"/>
    </source>
</evidence>
<dbReference type="InterPro" id="IPR051897">
    <property type="entry name" value="PG-associated_BURP"/>
</dbReference>
<gene>
    <name evidence="1" type="ORF">GH714_023178</name>
</gene>
<organism evidence="1 2">
    <name type="scientific">Hevea brasiliensis</name>
    <name type="common">Para rubber tree</name>
    <name type="synonym">Siphonia brasiliensis</name>
    <dbReference type="NCBI Taxonomy" id="3981"/>
    <lineage>
        <taxon>Eukaryota</taxon>
        <taxon>Viridiplantae</taxon>
        <taxon>Streptophyta</taxon>
        <taxon>Embryophyta</taxon>
        <taxon>Tracheophyta</taxon>
        <taxon>Spermatophyta</taxon>
        <taxon>Magnoliopsida</taxon>
        <taxon>eudicotyledons</taxon>
        <taxon>Gunneridae</taxon>
        <taxon>Pentapetalae</taxon>
        <taxon>rosids</taxon>
        <taxon>fabids</taxon>
        <taxon>Malpighiales</taxon>
        <taxon>Euphorbiaceae</taxon>
        <taxon>Crotonoideae</taxon>
        <taxon>Micrandreae</taxon>
        <taxon>Hevea</taxon>
    </lineage>
</organism>
<dbReference type="AlphaFoldDB" id="A0A6A6KEZ4"/>
<name>A0A6A6KEZ4_HEVBR</name>
<accession>A0A6A6KEZ4</accession>
<proteinExistence type="predicted"/>
<dbReference type="Proteomes" id="UP000467840">
    <property type="component" value="Chromosome 3"/>
</dbReference>
<dbReference type="PANTHER" id="PTHR31458">
    <property type="entry name" value="POLYGALACTURONASE 1 BETA-LIKE PROTEIN 2"/>
    <property type="match status" value="1"/>
</dbReference>
<evidence type="ECO:0000313" key="1">
    <source>
        <dbReference type="EMBL" id="KAF2286643.1"/>
    </source>
</evidence>
<dbReference type="EMBL" id="JAAGAX010000017">
    <property type="protein sequence ID" value="KAF2286643.1"/>
    <property type="molecule type" value="Genomic_DNA"/>
</dbReference>
<dbReference type="PANTHER" id="PTHR31458:SF17">
    <property type="entry name" value="BURP DOMAIN-CONTAINING PROTEIN"/>
    <property type="match status" value="1"/>
</dbReference>